<dbReference type="Pfam" id="PF01841">
    <property type="entry name" value="Transglut_core"/>
    <property type="match status" value="1"/>
</dbReference>
<proteinExistence type="predicted"/>
<evidence type="ECO:0000313" key="3">
    <source>
        <dbReference type="Proteomes" id="UP001158067"/>
    </source>
</evidence>
<sequence>MNQVMRASGLVVVVILWGMCGCDLPDRHDIALLRRPAVWEVEVSAPVIRDGDAGFARTQTPEPRSDVSSQNWQDWYLHCLESDEADSESLASQRKFVLGGVHMRADGKQVQLSERVLVRSSDIRTPGGLVRNADAQADLLLPNHTLCLNANKQTFWHDDEGHLERVECKVRQGPVESSKTILISEDSVRIEPTSGNGAKVKVLKKSGPLGGPLMVYRSLRANPLLAGQVRESAVFLPINESLAKLRLVGNPRALAKRMGADGVVVDSLNEALGAVSIEGSPPRYRFYWYDDDGVVQATQISDEGGFTYRCDEDQYQSLGQDFLTHRYPITVEIPGKPIAISEEGMFVKQLAVNVQLLPQASESTVVVDRPRLSAAPRQYVQVLDEQNQRVITAFRPVPAKRLAGRFETFEPESSQADLAATKILDFRSAAMRKVLGTTSSLRGLDQRDQAEQINRTIHSLLSFQNLSTGIRPASQIVQSTAADSTEHAIVLIAMLRANRIPARMAVGLRYLESGESSQSGASQEAVNRFGYHAWVVAEVDQEWLALDPTIGEPVGAECIALEINDLSKLNAGQFTDRFLGILRSVRLTVHAAVIGKR</sequence>
<dbReference type="InterPro" id="IPR038765">
    <property type="entry name" value="Papain-like_cys_pep_sf"/>
</dbReference>
<reference evidence="2 3" key="1">
    <citation type="submission" date="2017-05" db="EMBL/GenBank/DDBJ databases">
        <authorList>
            <person name="Varghese N."/>
            <person name="Submissions S."/>
        </authorList>
    </citation>
    <scope>NUCLEOTIDE SEQUENCE [LARGE SCALE GENOMIC DNA]</scope>
    <source>
        <strain evidence="2 3">DSM 25457</strain>
    </source>
</reference>
<dbReference type="SMART" id="SM00460">
    <property type="entry name" value="TGc"/>
    <property type="match status" value="1"/>
</dbReference>
<dbReference type="PROSITE" id="PS51257">
    <property type="entry name" value="PROKAR_LIPOPROTEIN"/>
    <property type="match status" value="1"/>
</dbReference>
<evidence type="ECO:0000259" key="1">
    <source>
        <dbReference type="SMART" id="SM00460"/>
    </source>
</evidence>
<dbReference type="InterPro" id="IPR002931">
    <property type="entry name" value="Transglutaminase-like"/>
</dbReference>
<comment type="caution">
    <text evidence="2">The sequence shown here is derived from an EMBL/GenBank/DDBJ whole genome shotgun (WGS) entry which is preliminary data.</text>
</comment>
<dbReference type="Gene3D" id="3.10.620.30">
    <property type="match status" value="1"/>
</dbReference>
<dbReference type="SUPFAM" id="SSF54001">
    <property type="entry name" value="Cysteine proteinases"/>
    <property type="match status" value="1"/>
</dbReference>
<dbReference type="Proteomes" id="UP001158067">
    <property type="component" value="Unassembled WGS sequence"/>
</dbReference>
<organism evidence="2 3">
    <name type="scientific">Neorhodopirellula lusitana</name>
    <dbReference type="NCBI Taxonomy" id="445327"/>
    <lineage>
        <taxon>Bacteria</taxon>
        <taxon>Pseudomonadati</taxon>
        <taxon>Planctomycetota</taxon>
        <taxon>Planctomycetia</taxon>
        <taxon>Pirellulales</taxon>
        <taxon>Pirellulaceae</taxon>
        <taxon>Neorhodopirellula</taxon>
    </lineage>
</organism>
<dbReference type="PANTHER" id="PTHR33490">
    <property type="entry name" value="BLR5614 PROTEIN-RELATED"/>
    <property type="match status" value="1"/>
</dbReference>
<dbReference type="RefSeq" id="WP_283432122.1">
    <property type="nucleotide sequence ID" value="NZ_FXUG01000003.1"/>
</dbReference>
<dbReference type="EMBL" id="FXUG01000003">
    <property type="protein sequence ID" value="SMP51741.1"/>
    <property type="molecule type" value="Genomic_DNA"/>
</dbReference>
<name>A0ABY1PXQ3_9BACT</name>
<gene>
    <name evidence="2" type="ORF">SAMN06265222_103340</name>
</gene>
<evidence type="ECO:0000313" key="2">
    <source>
        <dbReference type="EMBL" id="SMP51741.1"/>
    </source>
</evidence>
<protein>
    <submittedName>
        <fullName evidence="2">Transglutaminase-like superfamily protein</fullName>
    </submittedName>
</protein>
<accession>A0ABY1PXQ3</accession>
<keyword evidence="3" id="KW-1185">Reference proteome</keyword>
<feature type="domain" description="Transglutaminase-like" evidence="1">
    <location>
        <begin position="476"/>
        <end position="550"/>
    </location>
</feature>